<dbReference type="InterPro" id="IPR011989">
    <property type="entry name" value="ARM-like"/>
</dbReference>
<feature type="compositionally biased region" description="Basic residues" evidence="1">
    <location>
        <begin position="98"/>
        <end position="109"/>
    </location>
</feature>
<feature type="region of interest" description="Disordered" evidence="1">
    <location>
        <begin position="642"/>
        <end position="704"/>
    </location>
</feature>
<feature type="compositionally biased region" description="Low complexity" evidence="1">
    <location>
        <begin position="764"/>
        <end position="776"/>
    </location>
</feature>
<dbReference type="HOGENOM" id="CLU_314536_0_0_1"/>
<evidence type="ECO:0000259" key="2">
    <source>
        <dbReference type="SMART" id="SM01140"/>
    </source>
</evidence>
<reference evidence="3 4" key="1">
    <citation type="submission" date="2014-05" db="EMBL/GenBank/DDBJ databases">
        <title>Draft genome sequence of a rare smut relative, Tilletiaria anomala UBC 951.</title>
        <authorList>
            <consortium name="DOE Joint Genome Institute"/>
            <person name="Toome M."/>
            <person name="Kuo A."/>
            <person name="Henrissat B."/>
            <person name="Lipzen A."/>
            <person name="Tritt A."/>
            <person name="Yoshinaga Y."/>
            <person name="Zane M."/>
            <person name="Barry K."/>
            <person name="Grigoriev I.V."/>
            <person name="Spatafora J.W."/>
            <person name="Aimea M.C."/>
        </authorList>
    </citation>
    <scope>NUCLEOTIDE SEQUENCE [LARGE SCALE GENOMIC DNA]</scope>
    <source>
        <strain evidence="3 4">UBC 951</strain>
    </source>
</reference>
<feature type="domain" description="Formin GTPase-binding" evidence="2">
    <location>
        <begin position="132"/>
        <end position="417"/>
    </location>
</feature>
<dbReference type="SUPFAM" id="SSF48371">
    <property type="entry name" value="ARM repeat"/>
    <property type="match status" value="1"/>
</dbReference>
<dbReference type="GO" id="GO:0031267">
    <property type="term" value="F:small GTPase binding"/>
    <property type="evidence" value="ECO:0007669"/>
    <property type="project" value="InterPro"/>
</dbReference>
<dbReference type="OrthoDB" id="2155261at2759"/>
<dbReference type="GO" id="GO:0030036">
    <property type="term" value="P:actin cytoskeleton organization"/>
    <property type="evidence" value="ECO:0007669"/>
    <property type="project" value="InterPro"/>
</dbReference>
<feature type="region of interest" description="Disordered" evidence="1">
    <location>
        <begin position="47"/>
        <end position="136"/>
    </location>
</feature>
<evidence type="ECO:0000313" key="3">
    <source>
        <dbReference type="EMBL" id="KDN40879.1"/>
    </source>
</evidence>
<dbReference type="InParanoid" id="A0A066VQ30"/>
<feature type="region of interest" description="Disordered" evidence="1">
    <location>
        <begin position="190"/>
        <end position="222"/>
    </location>
</feature>
<dbReference type="EMBL" id="JMSN01000086">
    <property type="protein sequence ID" value="KDN40879.1"/>
    <property type="molecule type" value="Genomic_DNA"/>
</dbReference>
<feature type="compositionally biased region" description="Basic and acidic residues" evidence="1">
    <location>
        <begin position="80"/>
        <end position="93"/>
    </location>
</feature>
<keyword evidence="4" id="KW-1185">Reference proteome</keyword>
<gene>
    <name evidence="3" type="ORF">K437DRAFT_264181</name>
</gene>
<feature type="region of interest" description="Disordered" evidence="1">
    <location>
        <begin position="716"/>
        <end position="748"/>
    </location>
</feature>
<feature type="region of interest" description="Disordered" evidence="1">
    <location>
        <begin position="807"/>
        <end position="839"/>
    </location>
</feature>
<comment type="caution">
    <text evidence="3">The sequence shown here is derived from an EMBL/GenBank/DDBJ whole genome shotgun (WGS) entry which is preliminary data.</text>
</comment>
<dbReference type="InterPro" id="IPR010473">
    <property type="entry name" value="GTPase-bd"/>
</dbReference>
<proteinExistence type="predicted"/>
<sequence length="930" mass="99579">MSPTLLPVGDKENSPHPNSPAMDRFVFPSGHREQLLSLFSETQVVGSSPFAHPHQHQYDYTQLQRPQPQPLTSVQRGRATRKEPLKTGDEERTPLSPKKVKKGRSKSRQRQASGAADFTDGDMLAHSRVTSNSQPSKDVIDADFANLLNQLEVSQSLRGNLVSLDASVKLSMLKGKETLTLASLGFGPTIRPGSPNKSRTPSAFSGIKKSSSSSTAGGLSTMSPSSSAADGFGISINMMSPPLLSTTPKLASSAALGTARLRTNSFSSLLPGGGFSANSTSSNSKETPSHFATLLKANDASLIDVSKVKRMRAVLASESPSWIAEFATEHDGYSAMLTRTKELLDMEWRSEQHDDQLLHELLRCFVALSTSDRGRSVLQSHAPAPFVGLADLLFSEKKPGDLPTRKLIVDLLTIFIQLDLSEQCCDSTSITNTRQRSSCLSEAQDRSTSRLSLAEQLLLALLHNPRDPSKEALVDFISATHTPRPFKTYVLELSGVARDYFWIFCHGQNRYWRLEEINPAEIEGPKVPGGMTGGVEFEAMTYLAAHLRLMNILGRTLLQRTTARSTAAYQFYTSLFDSGIERLLAVLRRASQVYYQHMHLELARLFALAEQSGFNMPAGLRIWHASASSSGAPMLDMQIGRSRESGSPAKALAQAPAENKRRAHARNKSEDTEHKPRPRSPYPSQHARSKTEADAKETTTASVDDTIFQMVSPVLAHAPSLPPRPAASPPKTEREASLVASESDADEDTSLSLMAAVMFPRIAASTSPPGTTSSITDGFTSPAHASSVSTTGSTAAVPIPAAPIPALTPPSAADAPRFPNPYASARGPGNTASSHTEPAGATASLMDAFSPTITSPQSGSAAGFSAGFGLAPPQRTIGQNSLVGSAIRQWEQRAASISPSALHNPRGGGNPLPLPPSQHHGSAALAKGQR</sequence>
<dbReference type="Gene3D" id="1.25.10.10">
    <property type="entry name" value="Leucine-rich Repeat Variant"/>
    <property type="match status" value="1"/>
</dbReference>
<dbReference type="SMART" id="SM01140">
    <property type="entry name" value="Drf_GBD"/>
    <property type="match status" value="1"/>
</dbReference>
<dbReference type="AlphaFoldDB" id="A0A066VQ30"/>
<evidence type="ECO:0000313" key="4">
    <source>
        <dbReference type="Proteomes" id="UP000027361"/>
    </source>
</evidence>
<feature type="region of interest" description="Disordered" evidence="1">
    <location>
        <begin position="894"/>
        <end position="930"/>
    </location>
</feature>
<dbReference type="GO" id="GO:0003779">
    <property type="term" value="F:actin binding"/>
    <property type="evidence" value="ECO:0007669"/>
    <property type="project" value="InterPro"/>
</dbReference>
<protein>
    <recommendedName>
        <fullName evidence="2">Formin GTPase-binding domain-containing protein</fullName>
    </recommendedName>
</protein>
<feature type="compositionally biased region" description="Low complexity" evidence="1">
    <location>
        <begin position="783"/>
        <end position="793"/>
    </location>
</feature>
<feature type="region of interest" description="Disordered" evidence="1">
    <location>
        <begin position="764"/>
        <end position="793"/>
    </location>
</feature>
<feature type="compositionally biased region" description="Low complexity" evidence="1">
    <location>
        <begin position="202"/>
        <end position="222"/>
    </location>
</feature>
<accession>A0A066VQ30</accession>
<dbReference type="RefSeq" id="XP_013241527.1">
    <property type="nucleotide sequence ID" value="XM_013386073.1"/>
</dbReference>
<dbReference type="Proteomes" id="UP000027361">
    <property type="component" value="Unassembled WGS sequence"/>
</dbReference>
<dbReference type="InterPro" id="IPR016024">
    <property type="entry name" value="ARM-type_fold"/>
</dbReference>
<feature type="region of interest" description="Disordered" evidence="1">
    <location>
        <begin position="1"/>
        <end position="25"/>
    </location>
</feature>
<name>A0A066VQ30_TILAU</name>
<dbReference type="GeneID" id="25265699"/>
<evidence type="ECO:0000256" key="1">
    <source>
        <dbReference type="SAM" id="MobiDB-lite"/>
    </source>
</evidence>
<organism evidence="3 4">
    <name type="scientific">Tilletiaria anomala (strain ATCC 24038 / CBS 436.72 / UBC 951)</name>
    <dbReference type="NCBI Taxonomy" id="1037660"/>
    <lineage>
        <taxon>Eukaryota</taxon>
        <taxon>Fungi</taxon>
        <taxon>Dikarya</taxon>
        <taxon>Basidiomycota</taxon>
        <taxon>Ustilaginomycotina</taxon>
        <taxon>Exobasidiomycetes</taxon>
        <taxon>Georgefischeriales</taxon>
        <taxon>Tilletiariaceae</taxon>
        <taxon>Tilletiaria</taxon>
    </lineage>
</organism>